<dbReference type="PIRSF" id="PIRSF002070">
    <property type="entry name" value="SSB"/>
    <property type="match status" value="1"/>
</dbReference>
<dbReference type="AlphaFoldDB" id="A0A645EDV2"/>
<dbReference type="SUPFAM" id="SSF50249">
    <property type="entry name" value="Nucleic acid-binding proteins"/>
    <property type="match status" value="1"/>
</dbReference>
<comment type="caution">
    <text evidence="3">The sequence shown here is derived from an EMBL/GenBank/DDBJ whole genome shotgun (WGS) entry which is preliminary data.</text>
</comment>
<feature type="compositionally biased region" description="Low complexity" evidence="2">
    <location>
        <begin position="122"/>
        <end position="132"/>
    </location>
</feature>
<dbReference type="PANTHER" id="PTHR10302:SF0">
    <property type="entry name" value="SINGLE-STRANDED DNA-BINDING PROTEIN, MITOCHONDRIAL"/>
    <property type="match status" value="1"/>
</dbReference>
<sequence>MRSINKVILIGNVGKDPDIQVFEGGRKKASFSLATTERYRDRTGADQAVTEWHNCVVWGPQAEVVEKYVRKGTPLYIEGRIKYRDYTDKDGVKKRITEIFLENFSMLSTRSGSDSGTEISSHDSGSVSSQDSDPMDPPLNKIEDDLPF</sequence>
<dbReference type="GO" id="GO:0006264">
    <property type="term" value="P:mitochondrial DNA replication"/>
    <property type="evidence" value="ECO:0007669"/>
    <property type="project" value="TreeGrafter"/>
</dbReference>
<dbReference type="PROSITE" id="PS50935">
    <property type="entry name" value="SSB"/>
    <property type="match status" value="1"/>
</dbReference>
<dbReference type="EMBL" id="VSSQ01046272">
    <property type="protein sequence ID" value="MPN00235.1"/>
    <property type="molecule type" value="Genomic_DNA"/>
</dbReference>
<accession>A0A645EDV2</accession>
<feature type="compositionally biased region" description="Polar residues" evidence="2">
    <location>
        <begin position="108"/>
        <end position="119"/>
    </location>
</feature>
<dbReference type="Gene3D" id="2.40.50.140">
    <property type="entry name" value="Nucleic acid-binding proteins"/>
    <property type="match status" value="1"/>
</dbReference>
<keyword evidence="1 3" id="KW-0238">DNA-binding</keyword>
<dbReference type="GO" id="GO:0042645">
    <property type="term" value="C:mitochondrial nucleoid"/>
    <property type="evidence" value="ECO:0007669"/>
    <property type="project" value="TreeGrafter"/>
</dbReference>
<gene>
    <name evidence="3" type="primary">ssb_41</name>
    <name evidence="3" type="ORF">SDC9_147429</name>
</gene>
<dbReference type="HAMAP" id="MF_00984">
    <property type="entry name" value="SSB"/>
    <property type="match status" value="1"/>
</dbReference>
<dbReference type="InterPro" id="IPR012340">
    <property type="entry name" value="NA-bd_OB-fold"/>
</dbReference>
<proteinExistence type="inferred from homology"/>
<dbReference type="CDD" id="cd04496">
    <property type="entry name" value="SSB_OBF"/>
    <property type="match status" value="1"/>
</dbReference>
<dbReference type="InterPro" id="IPR000424">
    <property type="entry name" value="Primosome_PriB/ssb"/>
</dbReference>
<evidence type="ECO:0000313" key="3">
    <source>
        <dbReference type="EMBL" id="MPN00235.1"/>
    </source>
</evidence>
<name>A0A645EDV2_9ZZZZ</name>
<dbReference type="NCBIfam" id="TIGR00621">
    <property type="entry name" value="ssb"/>
    <property type="match status" value="1"/>
</dbReference>
<dbReference type="Pfam" id="PF00436">
    <property type="entry name" value="SSB"/>
    <property type="match status" value="1"/>
</dbReference>
<dbReference type="InterPro" id="IPR011344">
    <property type="entry name" value="ssDNA-bd"/>
</dbReference>
<evidence type="ECO:0000256" key="2">
    <source>
        <dbReference type="SAM" id="MobiDB-lite"/>
    </source>
</evidence>
<dbReference type="GO" id="GO:0003697">
    <property type="term" value="F:single-stranded DNA binding"/>
    <property type="evidence" value="ECO:0007669"/>
    <property type="project" value="InterPro"/>
</dbReference>
<evidence type="ECO:0000256" key="1">
    <source>
        <dbReference type="ARBA" id="ARBA00023125"/>
    </source>
</evidence>
<dbReference type="PANTHER" id="PTHR10302">
    <property type="entry name" value="SINGLE-STRANDED DNA-BINDING PROTEIN"/>
    <property type="match status" value="1"/>
</dbReference>
<organism evidence="3">
    <name type="scientific">bioreactor metagenome</name>
    <dbReference type="NCBI Taxonomy" id="1076179"/>
    <lineage>
        <taxon>unclassified sequences</taxon>
        <taxon>metagenomes</taxon>
        <taxon>ecological metagenomes</taxon>
    </lineage>
</organism>
<feature type="region of interest" description="Disordered" evidence="2">
    <location>
        <begin position="108"/>
        <end position="148"/>
    </location>
</feature>
<reference evidence="3" key="1">
    <citation type="submission" date="2019-08" db="EMBL/GenBank/DDBJ databases">
        <authorList>
            <person name="Kucharzyk K."/>
            <person name="Murdoch R.W."/>
            <person name="Higgins S."/>
            <person name="Loffler F."/>
        </authorList>
    </citation>
    <scope>NUCLEOTIDE SEQUENCE</scope>
</reference>
<protein>
    <submittedName>
        <fullName evidence="3">Single-stranded DNA-binding protein</fullName>
    </submittedName>
</protein>